<dbReference type="GO" id="GO:0030490">
    <property type="term" value="P:maturation of SSU-rRNA"/>
    <property type="evidence" value="ECO:0007669"/>
    <property type="project" value="UniProtKB-UniRule"/>
</dbReference>
<evidence type="ECO:0000313" key="4">
    <source>
        <dbReference type="Proteomes" id="UP001063350"/>
    </source>
</evidence>
<reference evidence="3" key="1">
    <citation type="submission" date="2020-12" db="EMBL/GenBank/DDBJ databases">
        <title>Desulfobium dissulfuricans gen. nov., sp. nov., a novel mesophilic, sulfate-reducing bacterium isolated from a deep-sea hydrothermal vent.</title>
        <authorList>
            <person name="Hashimoto Y."/>
            <person name="Tame A."/>
            <person name="Sawayama S."/>
            <person name="Miyazaki J."/>
            <person name="Takai K."/>
            <person name="Nakagawa S."/>
        </authorList>
    </citation>
    <scope>NUCLEOTIDE SEQUENCE</scope>
    <source>
        <strain evidence="3">GF1</strain>
    </source>
</reference>
<dbReference type="EMBL" id="AP024233">
    <property type="protein sequence ID" value="BCO07767.1"/>
    <property type="molecule type" value="Genomic_DNA"/>
</dbReference>
<dbReference type="NCBIfam" id="TIGR00082">
    <property type="entry name" value="rbfA"/>
    <property type="match status" value="1"/>
</dbReference>
<comment type="subunit">
    <text evidence="2">Monomer. Binds 30S ribosomal subunits, but not 50S ribosomal subunits or 70S ribosomes.</text>
</comment>
<dbReference type="HAMAP" id="MF_00003">
    <property type="entry name" value="RbfA"/>
    <property type="match status" value="1"/>
</dbReference>
<keyword evidence="4" id="KW-1185">Reference proteome</keyword>
<dbReference type="InterPro" id="IPR020053">
    <property type="entry name" value="Ribosome-bd_factorA_CS"/>
</dbReference>
<dbReference type="KEGG" id="ddu:GF1_01430"/>
<dbReference type="PANTHER" id="PTHR33515:SF1">
    <property type="entry name" value="RIBOSOME-BINDING FACTOR A, CHLOROPLASTIC-RELATED"/>
    <property type="match status" value="1"/>
</dbReference>
<dbReference type="GO" id="GO:0043024">
    <property type="term" value="F:ribosomal small subunit binding"/>
    <property type="evidence" value="ECO:0007669"/>
    <property type="project" value="TreeGrafter"/>
</dbReference>
<evidence type="ECO:0000256" key="2">
    <source>
        <dbReference type="HAMAP-Rule" id="MF_00003"/>
    </source>
</evidence>
<gene>
    <name evidence="2 3" type="primary">rbfA</name>
    <name evidence="3" type="ORF">GF1_01430</name>
</gene>
<name>A0A915XIN0_9BACT</name>
<dbReference type="SUPFAM" id="SSF89919">
    <property type="entry name" value="Ribosome-binding factor A, RbfA"/>
    <property type="match status" value="1"/>
</dbReference>
<dbReference type="PANTHER" id="PTHR33515">
    <property type="entry name" value="RIBOSOME-BINDING FACTOR A, CHLOROPLASTIC-RELATED"/>
    <property type="match status" value="1"/>
</dbReference>
<sequence>MDFDFTLPGLGRPQSARPKRVGEAIQRELAMLLLRKVRDPRLHQVTVTSVEMSPDLKRAKVFFIVALGGDSAKARKGLERARGFFRTHIARTLNLRYTPDLIFRQDMENRGADRLEELFAEIARQRNDDGDNS</sequence>
<dbReference type="Proteomes" id="UP001063350">
    <property type="component" value="Chromosome"/>
</dbReference>
<organism evidence="3 4">
    <name type="scientific">Desulfolithobacter dissulfuricans</name>
    <dbReference type="NCBI Taxonomy" id="2795293"/>
    <lineage>
        <taxon>Bacteria</taxon>
        <taxon>Pseudomonadati</taxon>
        <taxon>Thermodesulfobacteriota</taxon>
        <taxon>Desulfobulbia</taxon>
        <taxon>Desulfobulbales</taxon>
        <taxon>Desulfobulbaceae</taxon>
        <taxon>Desulfolithobacter</taxon>
    </lineage>
</organism>
<keyword evidence="2" id="KW-0963">Cytoplasm</keyword>
<dbReference type="AlphaFoldDB" id="A0A915XIN0"/>
<comment type="function">
    <text evidence="2">One of several proteins that assist in the late maturation steps of the functional core of the 30S ribosomal subunit. Associates with free 30S ribosomal subunits (but not with 30S subunits that are part of 70S ribosomes or polysomes). Required for efficient processing of 16S rRNA. May interact with the 5'-terminal helix region of 16S rRNA.</text>
</comment>
<dbReference type="Gene3D" id="3.30.300.20">
    <property type="match status" value="1"/>
</dbReference>
<keyword evidence="1 2" id="KW-0690">Ribosome biogenesis</keyword>
<dbReference type="GO" id="GO:0005829">
    <property type="term" value="C:cytosol"/>
    <property type="evidence" value="ECO:0007669"/>
    <property type="project" value="TreeGrafter"/>
</dbReference>
<dbReference type="RefSeq" id="WP_267927710.1">
    <property type="nucleotide sequence ID" value="NZ_AP024233.1"/>
</dbReference>
<dbReference type="InterPro" id="IPR000238">
    <property type="entry name" value="RbfA"/>
</dbReference>
<protein>
    <recommendedName>
        <fullName evidence="2">Ribosome-binding factor A</fullName>
    </recommendedName>
</protein>
<evidence type="ECO:0000313" key="3">
    <source>
        <dbReference type="EMBL" id="BCO07767.1"/>
    </source>
</evidence>
<evidence type="ECO:0000256" key="1">
    <source>
        <dbReference type="ARBA" id="ARBA00022517"/>
    </source>
</evidence>
<dbReference type="PROSITE" id="PS01319">
    <property type="entry name" value="RBFA"/>
    <property type="match status" value="1"/>
</dbReference>
<dbReference type="InterPro" id="IPR015946">
    <property type="entry name" value="KH_dom-like_a/b"/>
</dbReference>
<proteinExistence type="inferred from homology"/>
<comment type="subcellular location">
    <subcellularLocation>
        <location evidence="2">Cytoplasm</location>
    </subcellularLocation>
</comment>
<comment type="similarity">
    <text evidence="2">Belongs to the RbfA family.</text>
</comment>
<accession>A0A915XIN0</accession>
<dbReference type="Pfam" id="PF02033">
    <property type="entry name" value="RBFA"/>
    <property type="match status" value="1"/>
</dbReference>
<dbReference type="InterPro" id="IPR023799">
    <property type="entry name" value="RbfA_dom_sf"/>
</dbReference>